<accession>A9B8V8</accession>
<keyword evidence="2" id="KW-1185">Reference proteome</keyword>
<keyword evidence="1" id="KW-0614">Plasmid</keyword>
<evidence type="ECO:0000313" key="1">
    <source>
        <dbReference type="EMBL" id="ABX07772.1"/>
    </source>
</evidence>
<dbReference type="InParanoid" id="A9B8V8"/>
<protein>
    <submittedName>
        <fullName evidence="1">Uncharacterized protein</fullName>
    </submittedName>
</protein>
<reference evidence="1 2" key="1">
    <citation type="journal article" date="2011" name="Stand. Genomic Sci.">
        <title>Complete genome sequence of the filamentous gliding predatory bacterium Herpetosiphon aurantiacus type strain (114-95(T)).</title>
        <authorList>
            <person name="Kiss H."/>
            <person name="Nett M."/>
            <person name="Domin N."/>
            <person name="Martin K."/>
            <person name="Maresca J.A."/>
            <person name="Copeland A."/>
            <person name="Lapidus A."/>
            <person name="Lucas S."/>
            <person name="Berry K.W."/>
            <person name="Glavina Del Rio T."/>
            <person name="Dalin E."/>
            <person name="Tice H."/>
            <person name="Pitluck S."/>
            <person name="Richardson P."/>
            <person name="Bruce D."/>
            <person name="Goodwin L."/>
            <person name="Han C."/>
            <person name="Detter J.C."/>
            <person name="Schmutz J."/>
            <person name="Brettin T."/>
            <person name="Land M."/>
            <person name="Hauser L."/>
            <person name="Kyrpides N.C."/>
            <person name="Ivanova N."/>
            <person name="Goker M."/>
            <person name="Woyke T."/>
            <person name="Klenk H.P."/>
            <person name="Bryant D.A."/>
        </authorList>
    </citation>
    <scope>NUCLEOTIDE SEQUENCE [LARGE SCALE GENOMIC DNA]</scope>
    <source>
        <strain evidence="2">ATCC 23779 / DSM 785 / 114-95</strain>
        <plasmid evidence="1">pHAU01</plasmid>
    </source>
</reference>
<geneLocation type="plasmid" evidence="1 2">
    <name>pHAU01</name>
</geneLocation>
<name>A9B8V8_HERA2</name>
<dbReference type="EMBL" id="CP000876">
    <property type="protein sequence ID" value="ABX07772.1"/>
    <property type="molecule type" value="Genomic_DNA"/>
</dbReference>
<sequence>MYEGNLTIEIEGNIIVVDNNLIIGDLINIVNGLSINISTSLIKLRSIVDIFGTSSIDKPRRAVFQPLFLKDILKIRNLD</sequence>
<gene>
    <name evidence="1" type="ordered locus">Haur_5144</name>
</gene>
<dbReference type="Proteomes" id="UP000000787">
    <property type="component" value="Plasmid pHAU01"/>
</dbReference>
<dbReference type="KEGG" id="hau:Haur_5144"/>
<dbReference type="HOGENOM" id="CLU_2601261_0_0_0"/>
<dbReference type="AlphaFoldDB" id="A9B8V8"/>
<dbReference type="BioCyc" id="HAUR316274:GHYA-5206-MONOMER"/>
<evidence type="ECO:0000313" key="2">
    <source>
        <dbReference type="Proteomes" id="UP000000787"/>
    </source>
</evidence>
<proteinExistence type="predicted"/>
<organism evidence="1 2">
    <name type="scientific">Herpetosiphon aurantiacus (strain ATCC 23779 / DSM 785 / 114-95)</name>
    <dbReference type="NCBI Taxonomy" id="316274"/>
    <lineage>
        <taxon>Bacteria</taxon>
        <taxon>Bacillati</taxon>
        <taxon>Chloroflexota</taxon>
        <taxon>Chloroflexia</taxon>
        <taxon>Herpetosiphonales</taxon>
        <taxon>Herpetosiphonaceae</taxon>
        <taxon>Herpetosiphon</taxon>
    </lineage>
</organism>